<keyword evidence="4 5" id="KW-0472">Membrane</keyword>
<dbReference type="InterPro" id="IPR032808">
    <property type="entry name" value="DoxX"/>
</dbReference>
<keyword evidence="2 5" id="KW-0812">Transmembrane</keyword>
<evidence type="ECO:0000256" key="2">
    <source>
        <dbReference type="ARBA" id="ARBA00022692"/>
    </source>
</evidence>
<feature type="transmembrane region" description="Helical" evidence="5">
    <location>
        <begin position="46"/>
        <end position="64"/>
    </location>
</feature>
<evidence type="ECO:0000313" key="6">
    <source>
        <dbReference type="EMBL" id="ABQ67180.1"/>
    </source>
</evidence>
<protein>
    <recommendedName>
        <fullName evidence="8">DoxX family protein</fullName>
    </recommendedName>
</protein>
<gene>
    <name evidence="6" type="ordered locus">Swit_0813</name>
</gene>
<organism evidence="6 7">
    <name type="scientific">Rhizorhabdus wittichii (strain DSM 6014 / CCUG 31198 / JCM 15750 / NBRC 105917 / EY 4224 / RW1)</name>
    <name type="common">Sphingomonas wittichii</name>
    <dbReference type="NCBI Taxonomy" id="392499"/>
    <lineage>
        <taxon>Bacteria</taxon>
        <taxon>Pseudomonadati</taxon>
        <taxon>Pseudomonadota</taxon>
        <taxon>Alphaproteobacteria</taxon>
        <taxon>Sphingomonadales</taxon>
        <taxon>Sphingomonadaceae</taxon>
        <taxon>Rhizorhabdus</taxon>
    </lineage>
</organism>
<evidence type="ECO:0000256" key="3">
    <source>
        <dbReference type="ARBA" id="ARBA00022989"/>
    </source>
</evidence>
<reference evidence="6 7" key="1">
    <citation type="journal article" date="2010" name="J. Bacteriol.">
        <title>Genome sequence of the dioxin-mineralizing bacterium Sphingomonas wittichii RW1.</title>
        <authorList>
            <person name="Miller T.R."/>
            <person name="Delcher A.L."/>
            <person name="Salzberg S.L."/>
            <person name="Saunders E."/>
            <person name="Detter J.C."/>
            <person name="Halden R.U."/>
        </authorList>
    </citation>
    <scope>NUCLEOTIDE SEQUENCE [LARGE SCALE GENOMIC DNA]</scope>
    <source>
        <strain evidence="7">DSM 6014 / CCUG 31198 / JCM 15750 / NBRC 105917 / EY 4224 / RW1</strain>
    </source>
</reference>
<dbReference type="EMBL" id="CP000699">
    <property type="protein sequence ID" value="ABQ67180.1"/>
    <property type="molecule type" value="Genomic_DNA"/>
</dbReference>
<feature type="transmembrane region" description="Helical" evidence="5">
    <location>
        <begin position="70"/>
        <end position="87"/>
    </location>
</feature>
<dbReference type="Proteomes" id="UP000001989">
    <property type="component" value="Chromosome"/>
</dbReference>
<dbReference type="KEGG" id="swi:Swit_0813"/>
<feature type="transmembrane region" description="Helical" evidence="5">
    <location>
        <begin position="12"/>
        <end position="34"/>
    </location>
</feature>
<keyword evidence="3 5" id="KW-1133">Transmembrane helix</keyword>
<evidence type="ECO:0000313" key="7">
    <source>
        <dbReference type="Proteomes" id="UP000001989"/>
    </source>
</evidence>
<evidence type="ECO:0000256" key="1">
    <source>
        <dbReference type="ARBA" id="ARBA00004141"/>
    </source>
</evidence>
<dbReference type="GO" id="GO:0016020">
    <property type="term" value="C:membrane"/>
    <property type="evidence" value="ECO:0007669"/>
    <property type="project" value="UniProtKB-SubCell"/>
</dbReference>
<evidence type="ECO:0008006" key="8">
    <source>
        <dbReference type="Google" id="ProtNLM"/>
    </source>
</evidence>
<keyword evidence="7" id="KW-1185">Reference proteome</keyword>
<name>A0A9J9H8Y1_RHIWR</name>
<accession>A0A9J9H8Y1</accession>
<evidence type="ECO:0000256" key="5">
    <source>
        <dbReference type="SAM" id="Phobius"/>
    </source>
</evidence>
<comment type="subcellular location">
    <subcellularLocation>
        <location evidence="1">Membrane</location>
        <topology evidence="1">Multi-pass membrane protein</topology>
    </subcellularLocation>
</comment>
<dbReference type="OrthoDB" id="7595779at2"/>
<dbReference type="Pfam" id="PF13564">
    <property type="entry name" value="DoxX_2"/>
    <property type="match status" value="1"/>
</dbReference>
<evidence type="ECO:0000256" key="4">
    <source>
        <dbReference type="ARBA" id="ARBA00023136"/>
    </source>
</evidence>
<proteinExistence type="predicted"/>
<sequence length="110" mass="11352">MPFPTDSVQAVLGYAVAFVMATGVVVNLAGPAGIRAAYARWGYPAGFRFVTALLEALSAILIPIEATRPWGLMLAAAIMLAAIATLVRSREHLHALPAIAIGLAAVVALA</sequence>
<dbReference type="AlphaFoldDB" id="A0A9J9H8Y1"/>